<keyword evidence="1" id="KW-0472">Membrane</keyword>
<evidence type="ECO:0000256" key="1">
    <source>
        <dbReference type="SAM" id="Phobius"/>
    </source>
</evidence>
<evidence type="ECO:0000313" key="2">
    <source>
        <dbReference type="Proteomes" id="UP000192223"/>
    </source>
</evidence>
<feature type="transmembrane region" description="Helical" evidence="1">
    <location>
        <begin position="178"/>
        <end position="197"/>
    </location>
</feature>
<proteinExistence type="predicted"/>
<dbReference type="OrthoDB" id="6819390at2759"/>
<protein>
    <submittedName>
        <fullName evidence="3 4">Uncharacterized protein LOC112904512</fullName>
    </submittedName>
</protein>
<accession>A0A7F5QYU3</accession>
<sequence length="253" mass="28632">MGWLAMYGNTLLFVTCFFHLVKTQIPAGFSAGPDRNLPKDNGNNESRLGRVWSNDVINCIDDDDVGDCIRKALDRAVTKLNMIRKLSQLANVTTDANDNSFGIKDLVNLLGDFENKIQKRINEEIKGFKLKDIVDIKKNFTLGVTVSKNETRNFQLIVKSMNGRSVTERKHKFNMGNVLYYLLIPALAMAGIMPWILPQIKMVAMVIMAMNQMAFSMGAVSLIRGLIFDVEPQEHIIYVNSGYKKEYYQKAKP</sequence>
<dbReference type="KEGG" id="apln:112904512"/>
<dbReference type="RefSeq" id="XP_025830437.1">
    <property type="nucleotide sequence ID" value="XM_025974652.1"/>
</dbReference>
<dbReference type="AlphaFoldDB" id="A0A7F5QYU3"/>
<organism evidence="2 3">
    <name type="scientific">Agrilus planipennis</name>
    <name type="common">Emerald ash borer</name>
    <name type="synonym">Agrilus marcopoli</name>
    <dbReference type="NCBI Taxonomy" id="224129"/>
    <lineage>
        <taxon>Eukaryota</taxon>
        <taxon>Metazoa</taxon>
        <taxon>Ecdysozoa</taxon>
        <taxon>Arthropoda</taxon>
        <taxon>Hexapoda</taxon>
        <taxon>Insecta</taxon>
        <taxon>Pterygota</taxon>
        <taxon>Neoptera</taxon>
        <taxon>Endopterygota</taxon>
        <taxon>Coleoptera</taxon>
        <taxon>Polyphaga</taxon>
        <taxon>Elateriformia</taxon>
        <taxon>Buprestoidea</taxon>
        <taxon>Buprestidae</taxon>
        <taxon>Agrilinae</taxon>
        <taxon>Agrilus</taxon>
    </lineage>
</organism>
<name>A0A7F5QYU3_AGRPL</name>
<feature type="transmembrane region" description="Helical" evidence="1">
    <location>
        <begin position="203"/>
        <end position="223"/>
    </location>
</feature>
<dbReference type="RefSeq" id="XP_025830436.1">
    <property type="nucleotide sequence ID" value="XM_025974651.1"/>
</dbReference>
<reference evidence="3 4" key="1">
    <citation type="submission" date="2025-04" db="UniProtKB">
        <authorList>
            <consortium name="RefSeq"/>
        </authorList>
    </citation>
    <scope>IDENTIFICATION</scope>
    <source>
        <tissue evidence="3 4">Entire body</tissue>
    </source>
</reference>
<keyword evidence="2" id="KW-1185">Reference proteome</keyword>
<dbReference type="Proteomes" id="UP000192223">
    <property type="component" value="Unplaced"/>
</dbReference>
<keyword evidence="1" id="KW-0812">Transmembrane</keyword>
<evidence type="ECO:0000313" key="4">
    <source>
        <dbReference type="RefSeq" id="XP_025830437.1"/>
    </source>
</evidence>
<keyword evidence="1" id="KW-1133">Transmembrane helix</keyword>
<dbReference type="GeneID" id="112904512"/>
<gene>
    <name evidence="3 4" type="primary">LOC112904512</name>
</gene>
<evidence type="ECO:0000313" key="3">
    <source>
        <dbReference type="RefSeq" id="XP_025830436.1"/>
    </source>
</evidence>